<accession>A0A9Q1N0J5</accession>
<name>A0A9Q1N0J5_9SOLA</name>
<evidence type="ECO:0000313" key="2">
    <source>
        <dbReference type="EMBL" id="KAJ8568802.1"/>
    </source>
</evidence>
<dbReference type="OrthoDB" id="1300721at2759"/>
<gene>
    <name evidence="2" type="ORF">K7X08_032433</name>
</gene>
<feature type="region of interest" description="Disordered" evidence="1">
    <location>
        <begin position="1"/>
        <end position="25"/>
    </location>
</feature>
<feature type="compositionally biased region" description="Polar residues" evidence="1">
    <location>
        <begin position="16"/>
        <end position="25"/>
    </location>
</feature>
<feature type="region of interest" description="Disordered" evidence="1">
    <location>
        <begin position="57"/>
        <end position="78"/>
    </location>
</feature>
<dbReference type="AlphaFoldDB" id="A0A9Q1N0J5"/>
<dbReference type="Proteomes" id="UP001152561">
    <property type="component" value="Unassembled WGS sequence"/>
</dbReference>
<evidence type="ECO:0000313" key="3">
    <source>
        <dbReference type="Proteomes" id="UP001152561"/>
    </source>
</evidence>
<organism evidence="2 3">
    <name type="scientific">Anisodus acutangulus</name>
    <dbReference type="NCBI Taxonomy" id="402998"/>
    <lineage>
        <taxon>Eukaryota</taxon>
        <taxon>Viridiplantae</taxon>
        <taxon>Streptophyta</taxon>
        <taxon>Embryophyta</taxon>
        <taxon>Tracheophyta</taxon>
        <taxon>Spermatophyta</taxon>
        <taxon>Magnoliopsida</taxon>
        <taxon>eudicotyledons</taxon>
        <taxon>Gunneridae</taxon>
        <taxon>Pentapetalae</taxon>
        <taxon>asterids</taxon>
        <taxon>lamiids</taxon>
        <taxon>Solanales</taxon>
        <taxon>Solanaceae</taxon>
        <taxon>Solanoideae</taxon>
        <taxon>Hyoscyameae</taxon>
        <taxon>Anisodus</taxon>
    </lineage>
</organism>
<sequence>MDDDDSQIQHIEVSESIASVSHSPTMHTYTHEAIKADIQTAEVEGQTIEIDVQAFQDIQAEPADSNNQHDADPPVHHINLIMPAGQNNENDHRREIRDRKPLIWMKDFVSLNIQDILHAVSKYMSYDSFFI</sequence>
<dbReference type="EMBL" id="JAJAGQ010000003">
    <property type="protein sequence ID" value="KAJ8568802.1"/>
    <property type="molecule type" value="Genomic_DNA"/>
</dbReference>
<comment type="caution">
    <text evidence="2">The sequence shown here is derived from an EMBL/GenBank/DDBJ whole genome shotgun (WGS) entry which is preliminary data.</text>
</comment>
<evidence type="ECO:0000256" key="1">
    <source>
        <dbReference type="SAM" id="MobiDB-lite"/>
    </source>
</evidence>
<keyword evidence="3" id="KW-1185">Reference proteome</keyword>
<proteinExistence type="predicted"/>
<reference evidence="3" key="1">
    <citation type="journal article" date="2023" name="Proc. Natl. Acad. Sci. U.S.A.">
        <title>Genomic and structural basis for evolution of tropane alkaloid biosynthesis.</title>
        <authorList>
            <person name="Wanga Y.-J."/>
            <person name="Taina T."/>
            <person name="Yua J.-Y."/>
            <person name="Lia J."/>
            <person name="Xua B."/>
            <person name="Chenc J."/>
            <person name="D'Auriad J.C."/>
            <person name="Huanga J.-P."/>
            <person name="Huanga S.-X."/>
        </authorList>
    </citation>
    <scope>NUCLEOTIDE SEQUENCE [LARGE SCALE GENOMIC DNA]</scope>
    <source>
        <strain evidence="3">cv. KIB-2019</strain>
    </source>
</reference>
<protein>
    <submittedName>
        <fullName evidence="2">Uncharacterized protein</fullName>
    </submittedName>
</protein>